<feature type="transmembrane region" description="Helical" evidence="1">
    <location>
        <begin position="18"/>
        <end position="43"/>
    </location>
</feature>
<proteinExistence type="predicted"/>
<dbReference type="PANTHER" id="PTHR34473:SF3">
    <property type="entry name" value="TRANSMEMBRANE PROTEIN-RELATED"/>
    <property type="match status" value="1"/>
</dbReference>
<feature type="domain" description="YdbS-like PH" evidence="2">
    <location>
        <begin position="73"/>
        <end position="151"/>
    </location>
</feature>
<evidence type="ECO:0000259" key="2">
    <source>
        <dbReference type="Pfam" id="PF03703"/>
    </source>
</evidence>
<gene>
    <name evidence="3" type="ORF">OK345_16940</name>
</gene>
<name>A0ABT3K0B7_9XANT</name>
<evidence type="ECO:0000313" key="3">
    <source>
        <dbReference type="EMBL" id="MCW4474178.1"/>
    </source>
</evidence>
<evidence type="ECO:0000256" key="1">
    <source>
        <dbReference type="SAM" id="Phobius"/>
    </source>
</evidence>
<dbReference type="Proteomes" id="UP001209922">
    <property type="component" value="Unassembled WGS sequence"/>
</dbReference>
<evidence type="ECO:0000313" key="4">
    <source>
        <dbReference type="Proteomes" id="UP001209922"/>
    </source>
</evidence>
<dbReference type="Pfam" id="PF03703">
    <property type="entry name" value="bPH_2"/>
    <property type="match status" value="1"/>
</dbReference>
<keyword evidence="4" id="KW-1185">Reference proteome</keyword>
<accession>A0ABT3K0B7</accession>
<comment type="caution">
    <text evidence="3">The sequence shown here is derived from an EMBL/GenBank/DDBJ whole genome shotgun (WGS) entry which is preliminary data.</text>
</comment>
<keyword evidence="1" id="KW-0812">Transmembrane</keyword>
<keyword evidence="1" id="KW-1133">Transmembrane helix</keyword>
<dbReference type="InterPro" id="IPR005182">
    <property type="entry name" value="YdbS-like_PH"/>
</dbReference>
<feature type="transmembrane region" description="Helical" evidence="1">
    <location>
        <begin position="49"/>
        <end position="69"/>
    </location>
</feature>
<dbReference type="EMBL" id="JAPCHY010000019">
    <property type="protein sequence ID" value="MCW4474178.1"/>
    <property type="molecule type" value="Genomic_DNA"/>
</dbReference>
<protein>
    <submittedName>
        <fullName evidence="3">PH domain-containing protein</fullName>
    </submittedName>
</protein>
<keyword evidence="1" id="KW-0472">Membrane</keyword>
<organism evidence="3 4">
    <name type="scientific">Xanthomonas chitinilytica</name>
    <dbReference type="NCBI Taxonomy" id="2989819"/>
    <lineage>
        <taxon>Bacteria</taxon>
        <taxon>Pseudomonadati</taxon>
        <taxon>Pseudomonadota</taxon>
        <taxon>Gammaproteobacteria</taxon>
        <taxon>Lysobacterales</taxon>
        <taxon>Lysobacteraceae</taxon>
        <taxon>Xanthomonas</taxon>
    </lineage>
</organism>
<sequence>MPAADPAPGWQPLPPRGALLAATAGGLTMAIALMIGSGIFALVLRGGQLPATLAASGLLGAAAGGWFAFRRHRRTFWQLDDHGLALRRGHWWQSETRVPISRVQHLDLRRGPLERAARLGTLVVHTAGSRFNAVSIAGLDQDDAERLRDRLARQLDHDDDAL</sequence>
<dbReference type="PANTHER" id="PTHR34473">
    <property type="entry name" value="UPF0699 TRANSMEMBRANE PROTEIN YDBS"/>
    <property type="match status" value="1"/>
</dbReference>
<reference evidence="3 4" key="1">
    <citation type="submission" date="2022-10" db="EMBL/GenBank/DDBJ databases">
        <title>Xanthomonas sp. H13-6.</title>
        <authorList>
            <person name="Liu X."/>
            <person name="Deng Z."/>
            <person name="Jiang Y."/>
            <person name="Yu T."/>
            <person name="Ai J."/>
        </authorList>
    </citation>
    <scope>NUCLEOTIDE SEQUENCE [LARGE SCALE GENOMIC DNA]</scope>
    <source>
        <strain evidence="3 4">H13-6</strain>
    </source>
</reference>